<gene>
    <name evidence="2" type="ORF">ESB00_13105</name>
</gene>
<dbReference type="AlphaFoldDB" id="A0A4Q1CCC1"/>
<dbReference type="Proteomes" id="UP000290218">
    <property type="component" value="Unassembled WGS sequence"/>
</dbReference>
<accession>A0A4Q1CCC1</accession>
<dbReference type="Pfam" id="PF13343">
    <property type="entry name" value="SBP_bac_6"/>
    <property type="match status" value="1"/>
</dbReference>
<evidence type="ECO:0000313" key="3">
    <source>
        <dbReference type="Proteomes" id="UP000290218"/>
    </source>
</evidence>
<organism evidence="2 3">
    <name type="scientific">Oleiharenicola lentus</name>
    <dbReference type="NCBI Taxonomy" id="2508720"/>
    <lineage>
        <taxon>Bacteria</taxon>
        <taxon>Pseudomonadati</taxon>
        <taxon>Verrucomicrobiota</taxon>
        <taxon>Opitutia</taxon>
        <taxon>Opitutales</taxon>
        <taxon>Opitutaceae</taxon>
        <taxon>Oleiharenicola</taxon>
    </lineage>
</organism>
<sequence length="540" mass="60211">MNRALIILALLTVVALPFALRPAKKTIGRADGTVVIITPHNEAIRQEYAQGFQEWYRAKTGKTVTIDWRVIGGTSEIARFLESEYIASFQNHWTRKLGKSWSMEVQASFANARLAKDANPEAQEARREFLASEVGCGIDVFFGGGTFDFIRQADAGRIVDSGLLQRRPEWFTDDVIPASYTGEPFRDRQGRWLGPVLSGHGMLYNHDALARLGITAPPREWADLTDPKYLGEVAVCDPTKSGSIAKSFESIIQEQIYLEWTKLVADTGRPRAELEKQAVAQGWERGLRLLLLVSANARYFTDSSQKPPIDVAAGNCAVGMCIDFYGRYQEQSSAERSGRQRLGFHMPEGGTTLSPDPIALMRGAPNRQIAEAFIEYVMSMEGQKLWNFKPGTPGGPQHFALRRLPIRKDFYRTPEFAAHRSDPEVNPYAGEAPLVYNSAWTGNLFREMSFVIRIMGIDTHNELAAAWRAINAPGVPAARRAEALAVLTDLSAVGYEQMFARVKPALTSKNKVDEVRFASELAGHFRAQYQRAERTARGTY</sequence>
<comment type="caution">
    <text evidence="2">The sequence shown here is derived from an EMBL/GenBank/DDBJ whole genome shotgun (WGS) entry which is preliminary data.</text>
</comment>
<evidence type="ECO:0000256" key="1">
    <source>
        <dbReference type="ARBA" id="ARBA00022729"/>
    </source>
</evidence>
<name>A0A4Q1CCC1_9BACT</name>
<keyword evidence="3" id="KW-1185">Reference proteome</keyword>
<proteinExistence type="predicted"/>
<dbReference type="OrthoDB" id="9791045at2"/>
<reference evidence="2 3" key="1">
    <citation type="submission" date="2019-01" db="EMBL/GenBank/DDBJ databases">
        <title>Lacunisphaera sp. strain TWA-58.</title>
        <authorList>
            <person name="Chen W.-M."/>
        </authorList>
    </citation>
    <scope>NUCLEOTIDE SEQUENCE [LARGE SCALE GENOMIC DNA]</scope>
    <source>
        <strain evidence="2 3">TWA-58</strain>
    </source>
</reference>
<dbReference type="PANTHER" id="PTHR30006:SF24">
    <property type="entry name" value="SLL0237 PROTEIN"/>
    <property type="match status" value="1"/>
</dbReference>
<dbReference type="EMBL" id="SDHX01000001">
    <property type="protein sequence ID" value="RXK56764.1"/>
    <property type="molecule type" value="Genomic_DNA"/>
</dbReference>
<dbReference type="SUPFAM" id="SSF53850">
    <property type="entry name" value="Periplasmic binding protein-like II"/>
    <property type="match status" value="1"/>
</dbReference>
<keyword evidence="1" id="KW-0732">Signal</keyword>
<dbReference type="PANTHER" id="PTHR30006">
    <property type="entry name" value="THIAMINE-BINDING PERIPLASMIC PROTEIN-RELATED"/>
    <property type="match status" value="1"/>
</dbReference>
<dbReference type="RefSeq" id="WP_129048130.1">
    <property type="nucleotide sequence ID" value="NZ_SDHX01000001.1"/>
</dbReference>
<protein>
    <submittedName>
        <fullName evidence="2">ABC transporter substrate-binding protein</fullName>
    </submittedName>
</protein>
<dbReference type="Gene3D" id="3.40.190.10">
    <property type="entry name" value="Periplasmic binding protein-like II"/>
    <property type="match status" value="1"/>
</dbReference>
<evidence type="ECO:0000313" key="2">
    <source>
        <dbReference type="EMBL" id="RXK56764.1"/>
    </source>
</evidence>